<evidence type="ECO:0000256" key="15">
    <source>
        <dbReference type="SAM" id="SignalP"/>
    </source>
</evidence>
<dbReference type="EMBL" id="GDJX01015856">
    <property type="protein sequence ID" value="JAT52080.1"/>
    <property type="molecule type" value="Transcribed_RNA"/>
</dbReference>
<feature type="compositionally biased region" description="Pro residues" evidence="13">
    <location>
        <begin position="254"/>
        <end position="265"/>
    </location>
</feature>
<feature type="region of interest" description="Disordered" evidence="13">
    <location>
        <begin position="630"/>
        <end position="671"/>
    </location>
</feature>
<dbReference type="InterPro" id="IPR000719">
    <property type="entry name" value="Prot_kinase_dom"/>
</dbReference>
<keyword evidence="10 14" id="KW-1133">Transmembrane helix</keyword>
<keyword evidence="12" id="KW-1015">Disulfide bond</keyword>
<name>A0A1D1YBS1_9ARAE</name>
<keyword evidence="7" id="KW-0547">Nucleotide-binding</keyword>
<protein>
    <submittedName>
        <fullName evidence="17">Receptor-like protein kinase FERONIA</fullName>
    </submittedName>
</protein>
<evidence type="ECO:0000256" key="6">
    <source>
        <dbReference type="ARBA" id="ARBA00022729"/>
    </source>
</evidence>
<organism evidence="17">
    <name type="scientific">Anthurium amnicola</name>
    <dbReference type="NCBI Taxonomy" id="1678845"/>
    <lineage>
        <taxon>Eukaryota</taxon>
        <taxon>Viridiplantae</taxon>
        <taxon>Streptophyta</taxon>
        <taxon>Embryophyta</taxon>
        <taxon>Tracheophyta</taxon>
        <taxon>Spermatophyta</taxon>
        <taxon>Magnoliopsida</taxon>
        <taxon>Liliopsida</taxon>
        <taxon>Araceae</taxon>
        <taxon>Pothoideae</taxon>
        <taxon>Potheae</taxon>
        <taxon>Anthurium</taxon>
    </lineage>
</organism>
<feature type="chain" id="PRO_5008900085" evidence="15">
    <location>
        <begin position="48"/>
        <end position="671"/>
    </location>
</feature>
<feature type="compositionally biased region" description="Low complexity" evidence="13">
    <location>
        <begin position="657"/>
        <end position="671"/>
    </location>
</feature>
<keyword evidence="5 14" id="KW-0812">Transmembrane</keyword>
<evidence type="ECO:0000256" key="8">
    <source>
        <dbReference type="ARBA" id="ARBA00022777"/>
    </source>
</evidence>
<keyword evidence="3" id="KW-0723">Serine/threonine-protein kinase</keyword>
<dbReference type="AlphaFoldDB" id="A0A1D1YBS1"/>
<evidence type="ECO:0000256" key="14">
    <source>
        <dbReference type="SAM" id="Phobius"/>
    </source>
</evidence>
<evidence type="ECO:0000256" key="10">
    <source>
        <dbReference type="ARBA" id="ARBA00022989"/>
    </source>
</evidence>
<evidence type="ECO:0000259" key="16">
    <source>
        <dbReference type="PROSITE" id="PS50011"/>
    </source>
</evidence>
<dbReference type="SUPFAM" id="SSF56112">
    <property type="entry name" value="Protein kinase-like (PK-like)"/>
    <property type="match status" value="1"/>
</dbReference>
<keyword evidence="17" id="KW-0675">Receptor</keyword>
<evidence type="ECO:0000256" key="9">
    <source>
        <dbReference type="ARBA" id="ARBA00022840"/>
    </source>
</evidence>
<evidence type="ECO:0000256" key="1">
    <source>
        <dbReference type="ARBA" id="ARBA00004162"/>
    </source>
</evidence>
<feature type="region of interest" description="Disordered" evidence="13">
    <location>
        <begin position="251"/>
        <end position="272"/>
    </location>
</feature>
<keyword evidence="2" id="KW-1003">Cell membrane</keyword>
<dbReference type="PROSITE" id="PS50011">
    <property type="entry name" value="PROTEIN_KINASE_DOM"/>
    <property type="match status" value="1"/>
</dbReference>
<dbReference type="Gene3D" id="3.30.200.20">
    <property type="entry name" value="Phosphorylase Kinase, domain 1"/>
    <property type="match status" value="1"/>
</dbReference>
<keyword evidence="4" id="KW-0808">Transferase</keyword>
<feature type="non-terminal residue" evidence="17">
    <location>
        <position position="1"/>
    </location>
</feature>
<evidence type="ECO:0000256" key="5">
    <source>
        <dbReference type="ARBA" id="ARBA00022692"/>
    </source>
</evidence>
<feature type="signal peptide" evidence="15">
    <location>
        <begin position="1"/>
        <end position="47"/>
    </location>
</feature>
<dbReference type="GO" id="GO:0005524">
    <property type="term" value="F:ATP binding"/>
    <property type="evidence" value="ECO:0007669"/>
    <property type="project" value="UniProtKB-KW"/>
</dbReference>
<keyword evidence="6 15" id="KW-0732">Signal</keyword>
<dbReference type="PANTHER" id="PTHR47989">
    <property type="entry name" value="OS01G0750732 PROTEIN"/>
    <property type="match status" value="1"/>
</dbReference>
<keyword evidence="11 14" id="KW-0472">Membrane</keyword>
<dbReference type="FunFam" id="1.10.510.10:FF:000468">
    <property type="entry name" value="PTI1-like tyrosine-protein kinase 3"/>
    <property type="match status" value="1"/>
</dbReference>
<evidence type="ECO:0000313" key="17">
    <source>
        <dbReference type="EMBL" id="JAT52080.1"/>
    </source>
</evidence>
<dbReference type="GO" id="GO:0005886">
    <property type="term" value="C:plasma membrane"/>
    <property type="evidence" value="ECO:0007669"/>
    <property type="project" value="UniProtKB-SubCell"/>
</dbReference>
<evidence type="ECO:0000256" key="12">
    <source>
        <dbReference type="ARBA" id="ARBA00023157"/>
    </source>
</evidence>
<evidence type="ECO:0000256" key="4">
    <source>
        <dbReference type="ARBA" id="ARBA00022679"/>
    </source>
</evidence>
<dbReference type="Gene3D" id="1.10.510.10">
    <property type="entry name" value="Transferase(Phosphotransferase) domain 1"/>
    <property type="match status" value="1"/>
</dbReference>
<evidence type="ECO:0000256" key="7">
    <source>
        <dbReference type="ARBA" id="ARBA00022741"/>
    </source>
</evidence>
<evidence type="ECO:0000256" key="11">
    <source>
        <dbReference type="ARBA" id="ARBA00023136"/>
    </source>
</evidence>
<dbReference type="Pfam" id="PF00069">
    <property type="entry name" value="Pkinase"/>
    <property type="match status" value="1"/>
</dbReference>
<feature type="domain" description="Protein kinase" evidence="16">
    <location>
        <begin position="349"/>
        <end position="626"/>
    </location>
</feature>
<keyword evidence="9" id="KW-0067">ATP-binding</keyword>
<sequence length="671" mass="70814">FFFFFFLVLPTSNSPTQEMSAVSRPRSGAALVVTLLLSGLLLPAAAAADCPYDIGYAARMIPPECSVNATTSFATGCCWFVFASYTYAAIRYANATGAAFLPDPVATACTTQFSAYLLRRGLVKAALLLSDDRCSLAGDPIKFAAGSRPCQYPTVYAVRSTVDLSNGTRLCTAGPRSLTDDQPACVACQNAVIAATFSLLDATHSKEIVACGMATTLGIWSSSLPDLSRFRSYVLCMVQILENIGNLGTGNLVPSPPPPPSPRPSSPASSRRSAKVAAAASASAGVVLVILLTSCVVLAWVRRRRRNSSLAAITTDQLGLTGTALGSPLPTEGLYIFTKSELRQATDGFDARQLLGEGGAGKVYMGRLPSGQRVAVKRVHKKREKKVGEFYREVEVLAKLRHPHLTTLLGYCLESTEHALVYEYMAGGNLSAALASSEAGGLTWGRRVRVAADVAEGLAYLHELPDGAVVHRDVKPTNVLLGEDGRAKLSDFGVSKVVPAEATHVSTEVKGTRGYVDPEYFSAGQISESADVYSFGVVLLQLLTGLKAVVPTPSGGLESIVQTAHAVVAAGAGEEDLGGIVDPRLGTEWDRSSVEEVFRLAYSCVRPYKNERPRMKEVLAVLRRVLADLEGSSDPPAEHGGAAGTLPAGDVASREGSAPTTAEPSTSSSSW</sequence>
<dbReference type="PROSITE" id="PS00108">
    <property type="entry name" value="PROTEIN_KINASE_ST"/>
    <property type="match status" value="1"/>
</dbReference>
<dbReference type="Pfam" id="PF19160">
    <property type="entry name" value="SPARK"/>
    <property type="match status" value="1"/>
</dbReference>
<gene>
    <name evidence="17" type="primary">FER_0</name>
    <name evidence="17" type="ORF">g.44831</name>
</gene>
<accession>A0A1D1YBS1</accession>
<dbReference type="FunFam" id="3.30.200.20:FF:000039">
    <property type="entry name" value="receptor-like protein kinase FERONIA"/>
    <property type="match status" value="1"/>
</dbReference>
<comment type="subcellular location">
    <subcellularLocation>
        <location evidence="1">Cell membrane</location>
        <topology evidence="1">Single-pass membrane protein</topology>
    </subcellularLocation>
</comment>
<dbReference type="InterPro" id="IPR043891">
    <property type="entry name" value="SPARK"/>
</dbReference>
<feature type="transmembrane region" description="Helical" evidence="14">
    <location>
        <begin position="276"/>
        <end position="301"/>
    </location>
</feature>
<reference evidence="17" key="1">
    <citation type="submission" date="2015-07" db="EMBL/GenBank/DDBJ databases">
        <title>Transcriptome Assembly of Anthurium amnicola.</title>
        <authorList>
            <person name="Suzuki J."/>
        </authorList>
    </citation>
    <scope>NUCLEOTIDE SEQUENCE</scope>
</reference>
<dbReference type="PANTHER" id="PTHR47989:SF47">
    <property type="entry name" value="SERINE_THREONINE-PROTEIN KINASE PBL28-RELATED"/>
    <property type="match status" value="1"/>
</dbReference>
<evidence type="ECO:0000256" key="2">
    <source>
        <dbReference type="ARBA" id="ARBA00022475"/>
    </source>
</evidence>
<dbReference type="GO" id="GO:0004674">
    <property type="term" value="F:protein serine/threonine kinase activity"/>
    <property type="evidence" value="ECO:0007669"/>
    <property type="project" value="UniProtKB-KW"/>
</dbReference>
<proteinExistence type="predicted"/>
<evidence type="ECO:0000256" key="13">
    <source>
        <dbReference type="SAM" id="MobiDB-lite"/>
    </source>
</evidence>
<dbReference type="InterPro" id="IPR008271">
    <property type="entry name" value="Ser/Thr_kinase_AS"/>
</dbReference>
<dbReference type="SMART" id="SM00220">
    <property type="entry name" value="S_TKc"/>
    <property type="match status" value="1"/>
</dbReference>
<keyword evidence="8 17" id="KW-0418">Kinase</keyword>
<dbReference type="InterPro" id="IPR011009">
    <property type="entry name" value="Kinase-like_dom_sf"/>
</dbReference>
<evidence type="ECO:0000256" key="3">
    <source>
        <dbReference type="ARBA" id="ARBA00022527"/>
    </source>
</evidence>